<feature type="non-terminal residue" evidence="2">
    <location>
        <position position="152"/>
    </location>
</feature>
<dbReference type="Proteomes" id="UP001203687">
    <property type="component" value="Unassembled WGS sequence"/>
</dbReference>
<dbReference type="RefSeq" id="WP_248414073.1">
    <property type="nucleotide sequence ID" value="NZ_JALPQF010000093.1"/>
</dbReference>
<keyword evidence="3" id="KW-1185">Reference proteome</keyword>
<evidence type="ECO:0000313" key="2">
    <source>
        <dbReference type="EMBL" id="MCK8482371.1"/>
    </source>
</evidence>
<keyword evidence="1" id="KW-0732">Signal</keyword>
<comment type="caution">
    <text evidence="2">The sequence shown here is derived from an EMBL/GenBank/DDBJ whole genome shotgun (WGS) entry which is preliminary data.</text>
</comment>
<proteinExistence type="predicted"/>
<feature type="chain" id="PRO_5045524902" description="DUF1735 domain-containing protein" evidence="1">
    <location>
        <begin position="22"/>
        <end position="152"/>
    </location>
</feature>
<gene>
    <name evidence="2" type="ORF">MUY34_17230</name>
</gene>
<organism evidence="2 3">
    <name type="scientific">Psychroserpens algicola</name>
    <dbReference type="NCBI Taxonomy" id="1719034"/>
    <lineage>
        <taxon>Bacteria</taxon>
        <taxon>Pseudomonadati</taxon>
        <taxon>Bacteroidota</taxon>
        <taxon>Flavobacteriia</taxon>
        <taxon>Flavobacteriales</taxon>
        <taxon>Flavobacteriaceae</taxon>
        <taxon>Psychroserpens</taxon>
    </lineage>
</organism>
<evidence type="ECO:0000313" key="3">
    <source>
        <dbReference type="Proteomes" id="UP001203687"/>
    </source>
</evidence>
<reference evidence="2" key="1">
    <citation type="submission" date="2022-04" db="EMBL/GenBank/DDBJ databases">
        <authorList>
            <person name="Ren T."/>
        </authorList>
    </citation>
    <scope>NUCLEOTIDE SEQUENCE</scope>
    <source>
        <strain evidence="2">F63249</strain>
    </source>
</reference>
<feature type="signal peptide" evidence="1">
    <location>
        <begin position="1"/>
        <end position="21"/>
    </location>
</feature>
<evidence type="ECO:0008006" key="4">
    <source>
        <dbReference type="Google" id="ProtNLM"/>
    </source>
</evidence>
<protein>
    <recommendedName>
        <fullName evidence="4">DUF1735 domain-containing protein</fullName>
    </recommendedName>
</protein>
<name>A0ABT0HDC8_9FLAO</name>
<sequence length="152" mass="16414">MKNIIKLFSVICLVMCFSACDDNDDLKFRPTENIGWIQFPGSNPASLNYNLSFDVGARVGIDIQVPRVENDLTIGYNLVSVSGLDPNSAFSNSGSIVSPAGESSYAGPDNSTGLEYTYLADIEFDFTELPVLTEPMVFDIVLASTNDAGIQV</sequence>
<dbReference type="EMBL" id="JALPQF010000093">
    <property type="protein sequence ID" value="MCK8482371.1"/>
    <property type="molecule type" value="Genomic_DNA"/>
</dbReference>
<accession>A0ABT0HDC8</accession>
<evidence type="ECO:0000256" key="1">
    <source>
        <dbReference type="SAM" id="SignalP"/>
    </source>
</evidence>